<dbReference type="GO" id="GO:0000032">
    <property type="term" value="P:cell wall mannoprotein biosynthetic process"/>
    <property type="evidence" value="ECO:0007669"/>
    <property type="project" value="TreeGrafter"/>
</dbReference>
<name>A0AAF0DWN1_9BASI</name>
<dbReference type="InterPro" id="IPR029044">
    <property type="entry name" value="Nucleotide-diphossugar_trans"/>
</dbReference>
<organism evidence="4 5">
    <name type="scientific">Malassezia brasiliensis</name>
    <dbReference type="NCBI Taxonomy" id="1821822"/>
    <lineage>
        <taxon>Eukaryota</taxon>
        <taxon>Fungi</taxon>
        <taxon>Dikarya</taxon>
        <taxon>Basidiomycota</taxon>
        <taxon>Ustilaginomycotina</taxon>
        <taxon>Malasseziomycetes</taxon>
        <taxon>Malasseziales</taxon>
        <taxon>Malasseziaceae</taxon>
        <taxon>Malassezia</taxon>
    </lineage>
</organism>
<dbReference type="GO" id="GO:0006487">
    <property type="term" value="P:protein N-linked glycosylation"/>
    <property type="evidence" value="ECO:0007669"/>
    <property type="project" value="TreeGrafter"/>
</dbReference>
<dbReference type="InterPro" id="IPR002685">
    <property type="entry name" value="Glyco_trans_15"/>
</dbReference>
<evidence type="ECO:0000313" key="4">
    <source>
        <dbReference type="EMBL" id="WFC96757.1"/>
    </source>
</evidence>
<keyword evidence="5" id="KW-1185">Reference proteome</keyword>
<dbReference type="PIRSF" id="PIRSF018153">
    <property type="entry name" value="Glyco_trans_15"/>
    <property type="match status" value="1"/>
</dbReference>
<evidence type="ECO:0000256" key="3">
    <source>
        <dbReference type="PIRSR" id="PIRSR018153-1"/>
    </source>
</evidence>
<dbReference type="SUPFAM" id="SSF53448">
    <property type="entry name" value="Nucleotide-diphospho-sugar transferases"/>
    <property type="match status" value="1"/>
</dbReference>
<dbReference type="GO" id="GO:0016020">
    <property type="term" value="C:membrane"/>
    <property type="evidence" value="ECO:0007669"/>
    <property type="project" value="InterPro"/>
</dbReference>
<protein>
    <submittedName>
        <fullName evidence="4">Uncharacterized protein</fullName>
    </submittedName>
</protein>
<dbReference type="Pfam" id="PF01793">
    <property type="entry name" value="Glyco_transf_15"/>
    <property type="match status" value="1"/>
</dbReference>
<dbReference type="Gene3D" id="3.90.550.10">
    <property type="entry name" value="Spore Coat Polysaccharide Biosynthesis Protein SpsA, Chain A"/>
    <property type="match status" value="1"/>
</dbReference>
<evidence type="ECO:0000313" key="5">
    <source>
        <dbReference type="Proteomes" id="UP001216638"/>
    </source>
</evidence>
<dbReference type="GO" id="GO:0005794">
    <property type="term" value="C:Golgi apparatus"/>
    <property type="evidence" value="ECO:0007669"/>
    <property type="project" value="TreeGrafter"/>
</dbReference>
<dbReference type="EMBL" id="CP119954">
    <property type="protein sequence ID" value="WFC96757.1"/>
    <property type="molecule type" value="Genomic_DNA"/>
</dbReference>
<evidence type="ECO:0000256" key="1">
    <source>
        <dbReference type="ARBA" id="ARBA00007677"/>
    </source>
</evidence>
<feature type="active site" description="Nucleophile" evidence="3">
    <location>
        <position position="270"/>
    </location>
</feature>
<comment type="similarity">
    <text evidence="1">Belongs to the glycosyltransferase 15 family.</text>
</comment>
<sequence length="388" mass="45539">MTPVPRYLLAAVLAALVLNAVLLYRAQGTGYVRQRPLARSGARLAHFVTKKPNAAIYALVRNRELGSLLETMQDMERNFNAHPDTQYPYVFLNDEPFTERFMRHVRAATHARVYFGQVPPEEWAVPASVDMDRARKSWELMQRQHVAYADSQSYRQMCRYQSGLFMNHPLMQPFDYYWRIEPGVSYFCEMLDPDPFRVMRDRQKKYGWVITLRDDPRTLPTLWEQTQAFRAQYPQYALNTSMMPFFQTRRKQYNTCHFWTSAWMPDPDFEIADLRWMRSEAYQAFFRYLDATNGFFYERWGDAPVHSLAVGLFLNESEVHYFEDIGYQHPPFRHCPVAQPGRCACVPEDSLGTEYSGSGQNCLYLWNKLHGELGVDAFERLRVAALET</sequence>
<dbReference type="GO" id="GO:0000026">
    <property type="term" value="F:alpha-1,2-mannosyltransferase activity"/>
    <property type="evidence" value="ECO:0007669"/>
    <property type="project" value="TreeGrafter"/>
</dbReference>
<dbReference type="Proteomes" id="UP001216638">
    <property type="component" value="Chromosome 4"/>
</dbReference>
<reference evidence="4" key="1">
    <citation type="submission" date="2023-03" db="EMBL/GenBank/DDBJ databases">
        <title>Mating type loci evolution in Malassezia.</title>
        <authorList>
            <person name="Coelho M.A."/>
        </authorList>
    </citation>
    <scope>NUCLEOTIDE SEQUENCE</scope>
    <source>
        <strain evidence="4">CBS 14135</strain>
    </source>
</reference>
<evidence type="ECO:0000256" key="2">
    <source>
        <dbReference type="ARBA" id="ARBA00022679"/>
    </source>
</evidence>
<dbReference type="PANTHER" id="PTHR31121">
    <property type="entry name" value="ALPHA-1,2 MANNOSYLTRANSFERASE KTR1"/>
    <property type="match status" value="1"/>
</dbReference>
<proteinExistence type="inferred from homology"/>
<gene>
    <name evidence="4" type="ORF">MBRA1_003419</name>
</gene>
<dbReference type="PANTHER" id="PTHR31121:SF6">
    <property type="entry name" value="ALPHA-1,2 MANNOSYLTRANSFERASE KTR1"/>
    <property type="match status" value="1"/>
</dbReference>
<keyword evidence="2" id="KW-0808">Transferase</keyword>
<accession>A0AAF0DWN1</accession>
<dbReference type="FunFam" id="3.90.550.10:FF:000051">
    <property type="entry name" value="Alpha-1,2-mannosyltransferase (Ktr4)"/>
    <property type="match status" value="1"/>
</dbReference>
<dbReference type="AlphaFoldDB" id="A0AAF0DWN1"/>